<dbReference type="Pfam" id="PF13505">
    <property type="entry name" value="OMP_b-brl"/>
    <property type="match status" value="1"/>
</dbReference>
<dbReference type="InterPro" id="IPR027385">
    <property type="entry name" value="Beta-barrel_OMP"/>
</dbReference>
<dbReference type="InterPro" id="IPR011250">
    <property type="entry name" value="OMP/PagP_B-barrel"/>
</dbReference>
<evidence type="ECO:0000259" key="3">
    <source>
        <dbReference type="Pfam" id="PF13505"/>
    </source>
</evidence>
<dbReference type="SUPFAM" id="SSF56925">
    <property type="entry name" value="OMPA-like"/>
    <property type="match status" value="1"/>
</dbReference>
<feature type="chain" id="PRO_5045618182" evidence="2">
    <location>
        <begin position="19"/>
        <end position="195"/>
    </location>
</feature>
<feature type="signal peptide" evidence="2">
    <location>
        <begin position="1"/>
        <end position="18"/>
    </location>
</feature>
<evidence type="ECO:0000313" key="5">
    <source>
        <dbReference type="Proteomes" id="UP000767947"/>
    </source>
</evidence>
<name>A0ABX1QYX6_9FLAO</name>
<gene>
    <name evidence="4" type="ORF">G6042_12795</name>
</gene>
<dbReference type="EMBL" id="JAAMPT010000209">
    <property type="protein sequence ID" value="NMH26142.1"/>
    <property type="molecule type" value="Genomic_DNA"/>
</dbReference>
<comment type="caution">
    <text evidence="4">The sequence shown here is derived from an EMBL/GenBank/DDBJ whole genome shotgun (WGS) entry which is preliminary data.</text>
</comment>
<evidence type="ECO:0000256" key="1">
    <source>
        <dbReference type="ARBA" id="ARBA00022729"/>
    </source>
</evidence>
<evidence type="ECO:0000256" key="2">
    <source>
        <dbReference type="SAM" id="SignalP"/>
    </source>
</evidence>
<proteinExistence type="predicted"/>
<dbReference type="Gene3D" id="2.40.160.20">
    <property type="match status" value="1"/>
</dbReference>
<organism evidence="4 5">
    <name type="scientific">Flavobacterium solisilvae</name>
    <dbReference type="NCBI Taxonomy" id="1852019"/>
    <lineage>
        <taxon>Bacteria</taxon>
        <taxon>Pseudomonadati</taxon>
        <taxon>Bacteroidota</taxon>
        <taxon>Flavobacteriia</taxon>
        <taxon>Flavobacteriales</taxon>
        <taxon>Flavobacteriaceae</taxon>
        <taxon>Flavobacterium</taxon>
    </lineage>
</organism>
<protein>
    <submittedName>
        <fullName evidence="4">Porin family protein</fullName>
    </submittedName>
</protein>
<evidence type="ECO:0000313" key="4">
    <source>
        <dbReference type="EMBL" id="NMH26142.1"/>
    </source>
</evidence>
<reference evidence="4 5" key="1">
    <citation type="submission" date="2020-02" db="EMBL/GenBank/DDBJ databases">
        <title>Flavobacterium sp. genome.</title>
        <authorList>
            <person name="Jung H.S."/>
            <person name="Baek J.H."/>
            <person name="Jeon C.O."/>
        </authorList>
    </citation>
    <scope>NUCLEOTIDE SEQUENCE [LARGE SCALE GENOMIC DNA]</scope>
    <source>
        <strain evidence="4 5">SE-s27</strain>
    </source>
</reference>
<accession>A0ABX1QYX6</accession>
<dbReference type="Proteomes" id="UP000767947">
    <property type="component" value="Unassembled WGS sequence"/>
</dbReference>
<feature type="domain" description="Outer membrane protein beta-barrel" evidence="3">
    <location>
        <begin position="8"/>
        <end position="195"/>
    </location>
</feature>
<dbReference type="RefSeq" id="WP_169524839.1">
    <property type="nucleotide sequence ID" value="NZ_JAAMPT010000209.1"/>
</dbReference>
<keyword evidence="1 2" id="KW-0732">Signal</keyword>
<keyword evidence="5" id="KW-1185">Reference proteome</keyword>
<sequence>MKKLVLSVLLLSSFVSFSQDVKNKSKFSVSLHYIGNLDDGSLVNHEYSGIIGLDARYSFYQNEKVSVSAGLGLDYLQESSNFFKNDALVFNPNIGIEVNAFNAKLRPFFNLGYSFFSYKIDFDEFFVGSNPDPVFNPNQSKKYNFNGISLNPGLRYHFSDVLFAEGSYRYVAFDTDSMSGSSKTHYIQIGIGFKF</sequence>